<evidence type="ECO:0000313" key="2">
    <source>
        <dbReference type="EMBL" id="CBN79056.1"/>
    </source>
</evidence>
<dbReference type="Proteomes" id="UP000002630">
    <property type="component" value="Linkage Group LG04"/>
</dbReference>
<evidence type="ECO:0000313" key="3">
    <source>
        <dbReference type="Proteomes" id="UP000002630"/>
    </source>
</evidence>
<gene>
    <name evidence="2" type="ORF">Esi_0168_0061</name>
</gene>
<reference evidence="2 3" key="1">
    <citation type="journal article" date="2010" name="Nature">
        <title>The Ectocarpus genome and the independent evolution of multicellularity in brown algae.</title>
        <authorList>
            <person name="Cock J.M."/>
            <person name="Sterck L."/>
            <person name="Rouze P."/>
            <person name="Scornet D."/>
            <person name="Allen A.E."/>
            <person name="Amoutzias G."/>
            <person name="Anthouard V."/>
            <person name="Artiguenave F."/>
            <person name="Aury J.M."/>
            <person name="Badger J.H."/>
            <person name="Beszteri B."/>
            <person name="Billiau K."/>
            <person name="Bonnet E."/>
            <person name="Bothwell J.H."/>
            <person name="Bowler C."/>
            <person name="Boyen C."/>
            <person name="Brownlee C."/>
            <person name="Carrano C.J."/>
            <person name="Charrier B."/>
            <person name="Cho G.Y."/>
            <person name="Coelho S.M."/>
            <person name="Collen J."/>
            <person name="Corre E."/>
            <person name="Da Silva C."/>
            <person name="Delage L."/>
            <person name="Delaroque N."/>
            <person name="Dittami S.M."/>
            <person name="Doulbeau S."/>
            <person name="Elias M."/>
            <person name="Farnham G."/>
            <person name="Gachon C.M."/>
            <person name="Gschloessl B."/>
            <person name="Heesch S."/>
            <person name="Jabbari K."/>
            <person name="Jubin C."/>
            <person name="Kawai H."/>
            <person name="Kimura K."/>
            <person name="Kloareg B."/>
            <person name="Kupper F.C."/>
            <person name="Lang D."/>
            <person name="Le Bail A."/>
            <person name="Leblanc C."/>
            <person name="Lerouge P."/>
            <person name="Lohr M."/>
            <person name="Lopez P.J."/>
            <person name="Martens C."/>
            <person name="Maumus F."/>
            <person name="Michel G."/>
            <person name="Miranda-Saavedra D."/>
            <person name="Morales J."/>
            <person name="Moreau H."/>
            <person name="Motomura T."/>
            <person name="Nagasato C."/>
            <person name="Napoli C.A."/>
            <person name="Nelson D.R."/>
            <person name="Nyvall-Collen P."/>
            <person name="Peters A.F."/>
            <person name="Pommier C."/>
            <person name="Potin P."/>
            <person name="Poulain J."/>
            <person name="Quesneville H."/>
            <person name="Read B."/>
            <person name="Rensing S.A."/>
            <person name="Ritter A."/>
            <person name="Rousvoal S."/>
            <person name="Samanta M."/>
            <person name="Samson G."/>
            <person name="Schroeder D.C."/>
            <person name="Segurens B."/>
            <person name="Strittmatter M."/>
            <person name="Tonon T."/>
            <person name="Tregear J.W."/>
            <person name="Valentin K."/>
            <person name="von Dassow P."/>
            <person name="Yamagishi T."/>
            <person name="Van de Peer Y."/>
            <person name="Wincker P."/>
        </authorList>
    </citation>
    <scope>NUCLEOTIDE SEQUENCE [LARGE SCALE GENOMIC DNA]</scope>
    <source>
        <strain evidence="3">Ec32 / CCAP1310/4</strain>
    </source>
</reference>
<dbReference type="AlphaFoldDB" id="D8LGJ9"/>
<accession>D8LGJ9</accession>
<proteinExistence type="predicted"/>
<evidence type="ECO:0000256" key="1">
    <source>
        <dbReference type="SAM" id="MobiDB-lite"/>
    </source>
</evidence>
<sequence length="191" mass="20781">MEGGAQSVQLQLYTGGIAAAAACGGAASVWNVDFFSASAQEVGRASLKLNAGSAGECKCEWMKRDVLPTIRQLAGTPTKDYRADRRGRNAKMSGGRHSRDAGGRYNQSLQRDCQKCRDLTNEEPAIRRRQGTGDVGSVEQQHPTRPTAEGRKSKRRRRERTSCTVAQQLARRVGESNTTVKNNKYSSSSSS</sequence>
<feature type="compositionally biased region" description="Basic and acidic residues" evidence="1">
    <location>
        <begin position="112"/>
        <end position="126"/>
    </location>
</feature>
<dbReference type="Gene3D" id="3.40.50.150">
    <property type="entry name" value="Vaccinia Virus protein VP39"/>
    <property type="match status" value="1"/>
</dbReference>
<dbReference type="InParanoid" id="D8LGJ9"/>
<dbReference type="EMBL" id="FN648201">
    <property type="protein sequence ID" value="CBN79056.1"/>
    <property type="molecule type" value="Genomic_DNA"/>
</dbReference>
<keyword evidence="3" id="KW-1185">Reference proteome</keyword>
<dbReference type="InterPro" id="IPR029063">
    <property type="entry name" value="SAM-dependent_MTases_sf"/>
</dbReference>
<name>D8LGJ9_ECTSI</name>
<dbReference type="EMBL" id="FN649729">
    <property type="protein sequence ID" value="CBN79056.1"/>
    <property type="molecule type" value="Genomic_DNA"/>
</dbReference>
<feature type="compositionally biased region" description="Polar residues" evidence="1">
    <location>
        <begin position="175"/>
        <end position="185"/>
    </location>
</feature>
<organism evidence="2 3">
    <name type="scientific">Ectocarpus siliculosus</name>
    <name type="common">Brown alga</name>
    <name type="synonym">Conferva siliculosa</name>
    <dbReference type="NCBI Taxonomy" id="2880"/>
    <lineage>
        <taxon>Eukaryota</taxon>
        <taxon>Sar</taxon>
        <taxon>Stramenopiles</taxon>
        <taxon>Ochrophyta</taxon>
        <taxon>PX clade</taxon>
        <taxon>Phaeophyceae</taxon>
        <taxon>Ectocarpales</taxon>
        <taxon>Ectocarpaceae</taxon>
        <taxon>Ectocarpus</taxon>
    </lineage>
</organism>
<feature type="region of interest" description="Disordered" evidence="1">
    <location>
        <begin position="77"/>
        <end position="191"/>
    </location>
</feature>
<protein>
    <submittedName>
        <fullName evidence="2">Uncharacterized protein</fullName>
    </submittedName>
</protein>